<evidence type="ECO:0000256" key="7">
    <source>
        <dbReference type="SAM" id="Coils"/>
    </source>
</evidence>
<dbReference type="PROSITE" id="PS50174">
    <property type="entry name" value="G_PATCH"/>
    <property type="match status" value="1"/>
</dbReference>
<dbReference type="Pfam" id="PF01585">
    <property type="entry name" value="G-patch"/>
    <property type="match status" value="1"/>
</dbReference>
<keyword evidence="11" id="KW-1185">Reference proteome</keyword>
<sequence>MARRKRVIDDDDDSDSYEGSDAGDADFGLDEDPDVRDERALFENPYKRKRRRKNGKADALYGVFADSDEEETGGRGGGKGGRYKRSDWAKAPAFVSGQSSKANEELNAMDVDGDEAGNQDDGDDSSSDEGENEGEGEGAEEFSDDESEPSRPPSPRIREEEDDEDNEDDSSARPSIGGIGMRSKGGIGSGGIGTSTSGISTPSFAKGGIGSSRLASTVGETPGNTETPSPMASKRGGIGSKTTESGDLPTSFGNKSSTSFVRDAKPSRPATPLDRAEQMHFAKISGSFGARMLEKMGWKSGTGLGVTGEGIVTPVESKSRPERAGIAFRGFKEKTEQSKMEARRRGEAVSDDEDDPKVRKARRKEKEAKEKRSEIWKKPKKVKTKVEHKTYEQILAEAGEEPSSSGIGQIIDATGAVPKEVKSLAEVTLNNWTPSIDPTRIPEVRHNIRLIAETCKSDLDGLAREAKSLEERKKFVAQEDLRLRKKVDEEAELIARLQQVQLVATDIDVKAKELASVYEVSLDQFSPLFYKLMSEYDREFDKYRLDELVVAAIAPLVRRMVTQWNPLEEPTAFMNTFRTWRRGLRVSSTEEQTEMQVDRYGTTTVSRAPPQIEKPMTPFESLLWNVWLPRVRTAINNEWSPKTPQPAVKLYEAWSTYLPPFIRDNMMDQLILPKVQKAVAEWNPKLDEVSLHSIVFPWLPHVGLRMEEFLGEARRKVKNLLRSWIVEDEVPKDLKSWKDVFDATEWDNVLLKYIVPKLGSTLREDFRVNPRNQDMEPIQRVLAWNDLLRPSIFNQLFETEFFPKWLDVLHVWLIQPKVSLGEVARWFDIWQESFPESMRTLPGWTRGLQLMNQAMELGPEAPSRLPKPDYRAETKAAAASAASASKLKNKPAQSSSLVQEVTFRSIVEEFAAKHNLMFMPTGKAHEKSRMPLFRVSLTADGKGGVLIYILDDAVWASSEGVGGPTEDYRPISLENMALRATGRT</sequence>
<dbReference type="SMART" id="SM00443">
    <property type="entry name" value="G_patch"/>
    <property type="match status" value="1"/>
</dbReference>
<keyword evidence="4" id="KW-0747">Spliceosome</keyword>
<dbReference type="Pfam" id="PF12457">
    <property type="entry name" value="TIP_N"/>
    <property type="match status" value="1"/>
</dbReference>
<comment type="similarity">
    <text evidence="2">Belongs to the TFP11/STIP family.</text>
</comment>
<feature type="compositionally biased region" description="Polar residues" evidence="8">
    <location>
        <begin position="251"/>
        <end position="260"/>
    </location>
</feature>
<feature type="compositionally biased region" description="Acidic residues" evidence="8">
    <location>
        <begin position="9"/>
        <end position="35"/>
    </location>
</feature>
<evidence type="ECO:0000313" key="10">
    <source>
        <dbReference type="EMBL" id="KAL0065172.1"/>
    </source>
</evidence>
<evidence type="ECO:0000313" key="11">
    <source>
        <dbReference type="Proteomes" id="UP001437256"/>
    </source>
</evidence>
<feature type="region of interest" description="Disordered" evidence="8">
    <location>
        <begin position="315"/>
        <end position="372"/>
    </location>
</feature>
<protein>
    <recommendedName>
        <fullName evidence="9">G-patch domain-containing protein</fullName>
    </recommendedName>
</protein>
<reference evidence="10 11" key="1">
    <citation type="submission" date="2024-05" db="EMBL/GenBank/DDBJ databases">
        <title>A draft genome resource for the thread blight pathogen Marasmius tenuissimus strain MS-2.</title>
        <authorList>
            <person name="Yulfo-Soto G.E."/>
            <person name="Baruah I.K."/>
            <person name="Amoako-Attah I."/>
            <person name="Bukari Y."/>
            <person name="Meinhardt L.W."/>
            <person name="Bailey B.A."/>
            <person name="Cohen S.P."/>
        </authorList>
    </citation>
    <scope>NUCLEOTIDE SEQUENCE [LARGE SCALE GENOMIC DNA]</scope>
    <source>
        <strain evidence="10 11">MS-2</strain>
    </source>
</reference>
<feature type="region of interest" description="Disordered" evidence="8">
    <location>
        <begin position="1"/>
        <end position="278"/>
    </location>
</feature>
<keyword evidence="3" id="KW-0507">mRNA processing</keyword>
<dbReference type="Proteomes" id="UP001437256">
    <property type="component" value="Unassembled WGS sequence"/>
</dbReference>
<dbReference type="InterPro" id="IPR022159">
    <property type="entry name" value="STIP/TFIP11_N"/>
</dbReference>
<keyword evidence="6" id="KW-0539">Nucleus</keyword>
<feature type="compositionally biased region" description="Acidic residues" evidence="8">
    <location>
        <begin position="111"/>
        <end position="147"/>
    </location>
</feature>
<proteinExistence type="inferred from homology"/>
<feature type="compositionally biased region" description="Acidic residues" evidence="8">
    <location>
        <begin position="160"/>
        <end position="169"/>
    </location>
</feature>
<evidence type="ECO:0000256" key="4">
    <source>
        <dbReference type="ARBA" id="ARBA00022728"/>
    </source>
</evidence>
<feature type="compositionally biased region" description="Low complexity" evidence="8">
    <location>
        <begin position="194"/>
        <end position="203"/>
    </location>
</feature>
<evidence type="ECO:0000256" key="2">
    <source>
        <dbReference type="ARBA" id="ARBA00010900"/>
    </source>
</evidence>
<comment type="subcellular location">
    <subcellularLocation>
        <location evidence="1">Nucleus</location>
    </subcellularLocation>
</comment>
<evidence type="ECO:0000256" key="1">
    <source>
        <dbReference type="ARBA" id="ARBA00004123"/>
    </source>
</evidence>
<keyword evidence="5" id="KW-0508">mRNA splicing</keyword>
<feature type="compositionally biased region" description="Polar residues" evidence="8">
    <location>
        <begin position="213"/>
        <end position="230"/>
    </location>
</feature>
<evidence type="ECO:0000256" key="3">
    <source>
        <dbReference type="ARBA" id="ARBA00022664"/>
    </source>
</evidence>
<evidence type="ECO:0000256" key="6">
    <source>
        <dbReference type="ARBA" id="ARBA00023242"/>
    </source>
</evidence>
<organism evidence="10 11">
    <name type="scientific">Marasmius tenuissimus</name>
    <dbReference type="NCBI Taxonomy" id="585030"/>
    <lineage>
        <taxon>Eukaryota</taxon>
        <taxon>Fungi</taxon>
        <taxon>Dikarya</taxon>
        <taxon>Basidiomycota</taxon>
        <taxon>Agaricomycotina</taxon>
        <taxon>Agaricomycetes</taxon>
        <taxon>Agaricomycetidae</taxon>
        <taxon>Agaricales</taxon>
        <taxon>Marasmiineae</taxon>
        <taxon>Marasmiaceae</taxon>
        <taxon>Marasmius</taxon>
    </lineage>
</organism>
<feature type="compositionally biased region" description="Gly residues" evidence="8">
    <location>
        <begin position="177"/>
        <end position="193"/>
    </location>
</feature>
<dbReference type="Pfam" id="PF07842">
    <property type="entry name" value="GCFC"/>
    <property type="match status" value="1"/>
</dbReference>
<dbReference type="PANTHER" id="PTHR23329">
    <property type="entry name" value="TUFTELIN-INTERACTING PROTEIN 11-RELATED"/>
    <property type="match status" value="1"/>
</dbReference>
<feature type="compositionally biased region" description="Basic and acidic residues" evidence="8">
    <location>
        <begin position="330"/>
        <end position="348"/>
    </location>
</feature>
<feature type="domain" description="G-patch" evidence="9">
    <location>
        <begin position="285"/>
        <end position="331"/>
    </location>
</feature>
<comment type="caution">
    <text evidence="10">The sequence shown here is derived from an EMBL/GenBank/DDBJ whole genome shotgun (WGS) entry which is preliminary data.</text>
</comment>
<evidence type="ECO:0000256" key="5">
    <source>
        <dbReference type="ARBA" id="ARBA00023187"/>
    </source>
</evidence>
<evidence type="ECO:0000256" key="8">
    <source>
        <dbReference type="SAM" id="MobiDB-lite"/>
    </source>
</evidence>
<dbReference type="InterPro" id="IPR045211">
    <property type="entry name" value="TFP11/STIP/Ntr1"/>
</dbReference>
<gene>
    <name evidence="10" type="ORF">AAF712_007842</name>
</gene>
<evidence type="ECO:0000259" key="9">
    <source>
        <dbReference type="PROSITE" id="PS50174"/>
    </source>
</evidence>
<dbReference type="PANTHER" id="PTHR23329:SF1">
    <property type="entry name" value="TUFTELIN-INTERACTING PROTEIN 11"/>
    <property type="match status" value="1"/>
</dbReference>
<feature type="coiled-coil region" evidence="7">
    <location>
        <begin position="452"/>
        <end position="479"/>
    </location>
</feature>
<dbReference type="InterPro" id="IPR000467">
    <property type="entry name" value="G_patch_dom"/>
</dbReference>
<keyword evidence="7" id="KW-0175">Coiled coil</keyword>
<accession>A0ABR2ZY07</accession>
<dbReference type="EMBL" id="JBBXMP010000051">
    <property type="protein sequence ID" value="KAL0065172.1"/>
    <property type="molecule type" value="Genomic_DNA"/>
</dbReference>
<name>A0ABR2ZY07_9AGAR</name>
<dbReference type="InterPro" id="IPR022783">
    <property type="entry name" value="GCFC_dom"/>
</dbReference>